<evidence type="ECO:0000256" key="1">
    <source>
        <dbReference type="ARBA" id="ARBA00004651"/>
    </source>
</evidence>
<dbReference type="Proteomes" id="UP000232060">
    <property type="component" value="Unassembled WGS sequence"/>
</dbReference>
<dbReference type="InterPro" id="IPR035906">
    <property type="entry name" value="MetI-like_sf"/>
</dbReference>
<feature type="transmembrane region" description="Helical" evidence="7">
    <location>
        <begin position="236"/>
        <end position="256"/>
    </location>
</feature>
<feature type="transmembrane region" description="Helical" evidence="7">
    <location>
        <begin position="87"/>
        <end position="109"/>
    </location>
</feature>
<reference evidence="9 10" key="1">
    <citation type="submission" date="2017-11" db="EMBL/GenBank/DDBJ databases">
        <title>Draft genome sequence of environmental isolate Aeromonas lusitania sp. nov. MDC 2473.</title>
        <authorList>
            <person name="Colston S.M."/>
            <person name="Navarro A."/>
            <person name="Martinez-Murcia A.J."/>
            <person name="Graf J."/>
        </authorList>
    </citation>
    <scope>NUCLEOTIDE SEQUENCE [LARGE SCALE GENOMIC DNA]</scope>
    <source>
        <strain evidence="9 10">MDC 2473</strain>
    </source>
</reference>
<comment type="caution">
    <text evidence="9">The sequence shown here is derived from an EMBL/GenBank/DDBJ whole genome shotgun (WGS) entry which is preliminary data.</text>
</comment>
<dbReference type="OrthoDB" id="8138334at2"/>
<dbReference type="CDD" id="cd06261">
    <property type="entry name" value="TM_PBP2"/>
    <property type="match status" value="1"/>
</dbReference>
<evidence type="ECO:0000256" key="5">
    <source>
        <dbReference type="ARBA" id="ARBA00022989"/>
    </source>
</evidence>
<dbReference type="FunFam" id="1.10.3720.10:FF:000003">
    <property type="entry name" value="Aliphatic sulfonate ABC transporter permease"/>
    <property type="match status" value="1"/>
</dbReference>
<dbReference type="GO" id="GO:0005886">
    <property type="term" value="C:plasma membrane"/>
    <property type="evidence" value="ECO:0007669"/>
    <property type="project" value="UniProtKB-SubCell"/>
</dbReference>
<dbReference type="GO" id="GO:0042918">
    <property type="term" value="P:alkanesulfonate transmembrane transport"/>
    <property type="evidence" value="ECO:0007669"/>
    <property type="project" value="UniProtKB-ARBA"/>
</dbReference>
<evidence type="ECO:0000259" key="8">
    <source>
        <dbReference type="PROSITE" id="PS50928"/>
    </source>
</evidence>
<dbReference type="Gene3D" id="1.10.3720.10">
    <property type="entry name" value="MetI-like"/>
    <property type="match status" value="1"/>
</dbReference>
<evidence type="ECO:0000256" key="3">
    <source>
        <dbReference type="ARBA" id="ARBA00022475"/>
    </source>
</evidence>
<evidence type="ECO:0000256" key="4">
    <source>
        <dbReference type="ARBA" id="ARBA00022692"/>
    </source>
</evidence>
<dbReference type="PANTHER" id="PTHR30151">
    <property type="entry name" value="ALKANE SULFONATE ABC TRANSPORTER-RELATED, MEMBRANE SUBUNIT"/>
    <property type="match status" value="1"/>
</dbReference>
<evidence type="ECO:0000256" key="6">
    <source>
        <dbReference type="ARBA" id="ARBA00023136"/>
    </source>
</evidence>
<organism evidence="9 10">
    <name type="scientific">Aeromonas lusitana</name>
    <dbReference type="NCBI Taxonomy" id="931529"/>
    <lineage>
        <taxon>Bacteria</taxon>
        <taxon>Pseudomonadati</taxon>
        <taxon>Pseudomonadota</taxon>
        <taxon>Gammaproteobacteria</taxon>
        <taxon>Aeromonadales</taxon>
        <taxon>Aeromonadaceae</taxon>
        <taxon>Aeromonas</taxon>
    </lineage>
</organism>
<dbReference type="PROSITE" id="PS50928">
    <property type="entry name" value="ABC_TM1"/>
    <property type="match status" value="1"/>
</dbReference>
<proteinExistence type="inferred from homology"/>
<feature type="transmembrane region" description="Helical" evidence="7">
    <location>
        <begin position="20"/>
        <end position="41"/>
    </location>
</feature>
<dbReference type="AlphaFoldDB" id="A0A2M8HA71"/>
<dbReference type="PANTHER" id="PTHR30151:SF25">
    <property type="entry name" value="TAURINE TRANSPORT SYSTEM PERMEASE PROTEIN TAUC"/>
    <property type="match status" value="1"/>
</dbReference>
<feature type="domain" description="ABC transmembrane type-1" evidence="8">
    <location>
        <begin position="80"/>
        <end position="260"/>
    </location>
</feature>
<comment type="subcellular location">
    <subcellularLocation>
        <location evidence="1 7">Cell membrane</location>
        <topology evidence="1 7">Multi-pass membrane protein</topology>
    </subcellularLocation>
</comment>
<gene>
    <name evidence="9" type="ORF">CUC44_09365</name>
</gene>
<dbReference type="InterPro" id="IPR000515">
    <property type="entry name" value="MetI-like"/>
</dbReference>
<protein>
    <submittedName>
        <fullName evidence="9">Taurine transporter subunit</fullName>
    </submittedName>
</protein>
<feature type="transmembrane region" description="Helical" evidence="7">
    <location>
        <begin position="186"/>
        <end position="207"/>
    </location>
</feature>
<keyword evidence="5 7" id="KW-1133">Transmembrane helix</keyword>
<keyword evidence="6 7" id="KW-0472">Membrane</keyword>
<dbReference type="NCBIfam" id="NF007545">
    <property type="entry name" value="PRK10160.1"/>
    <property type="match status" value="1"/>
</dbReference>
<accession>A0A2M8HA71</accession>
<feature type="transmembrane region" description="Helical" evidence="7">
    <location>
        <begin position="146"/>
        <end position="165"/>
    </location>
</feature>
<evidence type="ECO:0000313" key="10">
    <source>
        <dbReference type="Proteomes" id="UP000232060"/>
    </source>
</evidence>
<keyword evidence="4 7" id="KW-0812">Transmembrane</keyword>
<feature type="transmembrane region" description="Helical" evidence="7">
    <location>
        <begin position="121"/>
        <end position="140"/>
    </location>
</feature>
<dbReference type="Pfam" id="PF00528">
    <property type="entry name" value="BPD_transp_1"/>
    <property type="match status" value="1"/>
</dbReference>
<comment type="similarity">
    <text evidence="7">Belongs to the binding-protein-dependent transport system permease family.</text>
</comment>
<evidence type="ECO:0000313" key="9">
    <source>
        <dbReference type="EMBL" id="PJC93435.1"/>
    </source>
</evidence>
<name>A0A2M8HA71_9GAMM</name>
<keyword evidence="2 7" id="KW-0813">Transport</keyword>
<dbReference type="EMBL" id="PGCP01000013">
    <property type="protein sequence ID" value="PJC93435.1"/>
    <property type="molecule type" value="Genomic_DNA"/>
</dbReference>
<keyword evidence="10" id="KW-1185">Reference proteome</keyword>
<dbReference type="RefSeq" id="WP_100859697.1">
    <property type="nucleotide sequence ID" value="NZ_PGCP01000013.1"/>
</dbReference>
<dbReference type="GO" id="GO:0010438">
    <property type="term" value="P:cellular response to sulfur starvation"/>
    <property type="evidence" value="ECO:0007669"/>
    <property type="project" value="TreeGrafter"/>
</dbReference>
<evidence type="ECO:0000256" key="2">
    <source>
        <dbReference type="ARBA" id="ARBA00022448"/>
    </source>
</evidence>
<sequence>MIVLLTRHLHLRGRTLHWPLPRRLSLSIATLVALLTLWWLVARLGWIDPLFLPPPAQVLAQLVTIAGPQGFMDATLWQHLGASLGRILVALAAAAVFGIAAGIAMGLSPTVRGVLDPLIELYRPVPPLAYLPLMVIWFGIGETAKVLLIYLAIFAPVAMATLAGVQSAQPVRLRAARALGATKAQVLWHVILPGALPEILTGLRIGLGVGWSTLVAAELIAATRGMGFMVQSAGEFLATDVVLAGILVIAVIAFVLELGLRALQRRLTPWHGEIQ</sequence>
<keyword evidence="3" id="KW-1003">Cell membrane</keyword>
<dbReference type="SUPFAM" id="SSF161098">
    <property type="entry name" value="MetI-like"/>
    <property type="match status" value="1"/>
</dbReference>
<evidence type="ECO:0000256" key="7">
    <source>
        <dbReference type="RuleBase" id="RU363032"/>
    </source>
</evidence>